<proteinExistence type="predicted"/>
<name>W2H058_PHYNI</name>
<sequence length="120" mass="13771">MSGLKSAIVEGLSSVKSPASAAIKSVDNFNMDSIESIQLYIMRLQKSDNITEYESTLSLIDEKFTAPRQRKQNDGTVEYQTVAEYLRRIHPTTWTNFGIYMRRSVEVTFFSNNWEQSDAF</sequence>
<evidence type="ECO:0000313" key="1">
    <source>
        <dbReference type="EMBL" id="ETK88663.1"/>
    </source>
</evidence>
<dbReference type="AlphaFoldDB" id="W2H058"/>
<accession>W2H058</accession>
<dbReference type="VEuPathDB" id="FungiDB:PPTG_22692"/>
<protein>
    <submittedName>
        <fullName evidence="1">Uncharacterized protein</fullName>
    </submittedName>
</protein>
<dbReference type="EMBL" id="KI685851">
    <property type="protein sequence ID" value="ETK88663.1"/>
    <property type="molecule type" value="Genomic_DNA"/>
</dbReference>
<reference evidence="1" key="1">
    <citation type="submission" date="2013-11" db="EMBL/GenBank/DDBJ databases">
        <title>The Genome Sequence of Phytophthora parasitica CJ02B3.</title>
        <authorList>
            <consortium name="The Broad Institute Genomics Platform"/>
            <person name="Russ C."/>
            <person name="Tyler B."/>
            <person name="Panabieres F."/>
            <person name="Shan W."/>
            <person name="Tripathy S."/>
            <person name="Grunwald N."/>
            <person name="Machado M."/>
            <person name="Johnson C.S."/>
            <person name="Arredondo F."/>
            <person name="Hong C."/>
            <person name="Coffey M."/>
            <person name="Young S.K."/>
            <person name="Zeng Q."/>
            <person name="Gargeya S."/>
            <person name="Fitzgerald M."/>
            <person name="Abouelleil A."/>
            <person name="Alvarado L."/>
            <person name="Chapman S.B."/>
            <person name="Gainer-Dewar J."/>
            <person name="Goldberg J."/>
            <person name="Griggs A."/>
            <person name="Gujja S."/>
            <person name="Hansen M."/>
            <person name="Howarth C."/>
            <person name="Imamovic A."/>
            <person name="Ireland A."/>
            <person name="Larimer J."/>
            <person name="McCowan C."/>
            <person name="Murphy C."/>
            <person name="Pearson M."/>
            <person name="Poon T.W."/>
            <person name="Priest M."/>
            <person name="Roberts A."/>
            <person name="Saif S."/>
            <person name="Shea T."/>
            <person name="Sykes S."/>
            <person name="Wortman J."/>
            <person name="Nusbaum C."/>
            <person name="Birren B."/>
        </authorList>
    </citation>
    <scope>NUCLEOTIDE SEQUENCE [LARGE SCALE GENOMIC DNA]</scope>
    <source>
        <strain evidence="1">CJ02B3</strain>
    </source>
</reference>
<organism evidence="1">
    <name type="scientific">Phytophthora nicotianae</name>
    <name type="common">Potato buckeye rot agent</name>
    <name type="synonym">Phytophthora parasitica</name>
    <dbReference type="NCBI Taxonomy" id="4792"/>
    <lineage>
        <taxon>Eukaryota</taxon>
        <taxon>Sar</taxon>
        <taxon>Stramenopiles</taxon>
        <taxon>Oomycota</taxon>
        <taxon>Peronosporomycetes</taxon>
        <taxon>Peronosporales</taxon>
        <taxon>Peronosporaceae</taxon>
        <taxon>Phytophthora</taxon>
    </lineage>
</organism>
<dbReference type="Proteomes" id="UP000053236">
    <property type="component" value="Unassembled WGS sequence"/>
</dbReference>
<gene>
    <name evidence="1" type="ORF">L915_07119</name>
</gene>